<sequence>MGVRNDMNAVHGASIEEHTRMHRFGSYPLIDVRDSSVSTLGIDDKGMSYYECKEFEDRGFHIRHRCFDAIEEELQELKDQVAEEAKSRRKMEDEMKILREEIKELKELLMYRG</sequence>
<dbReference type="AlphaFoldDB" id="A0A8S9LLU2"/>
<keyword evidence="1" id="KW-0175">Coiled coil</keyword>
<reference evidence="2" key="1">
    <citation type="submission" date="2019-12" db="EMBL/GenBank/DDBJ databases">
        <title>Genome sequencing and annotation of Brassica cretica.</title>
        <authorList>
            <person name="Studholme D.J."/>
            <person name="Sarris P.F."/>
        </authorList>
    </citation>
    <scope>NUCLEOTIDE SEQUENCE</scope>
    <source>
        <strain evidence="2">PFS-001/15</strain>
        <tissue evidence="2">Leaf</tissue>
    </source>
</reference>
<name>A0A8S9LLU2_BRACR</name>
<dbReference type="EMBL" id="QGKW02000276">
    <property type="protein sequence ID" value="KAF2608990.1"/>
    <property type="molecule type" value="Genomic_DNA"/>
</dbReference>
<organism evidence="2 3">
    <name type="scientific">Brassica cretica</name>
    <name type="common">Mustard</name>
    <dbReference type="NCBI Taxonomy" id="69181"/>
    <lineage>
        <taxon>Eukaryota</taxon>
        <taxon>Viridiplantae</taxon>
        <taxon>Streptophyta</taxon>
        <taxon>Embryophyta</taxon>
        <taxon>Tracheophyta</taxon>
        <taxon>Spermatophyta</taxon>
        <taxon>Magnoliopsida</taxon>
        <taxon>eudicotyledons</taxon>
        <taxon>Gunneridae</taxon>
        <taxon>Pentapetalae</taxon>
        <taxon>rosids</taxon>
        <taxon>malvids</taxon>
        <taxon>Brassicales</taxon>
        <taxon>Brassicaceae</taxon>
        <taxon>Brassiceae</taxon>
        <taxon>Brassica</taxon>
    </lineage>
</organism>
<protein>
    <submittedName>
        <fullName evidence="2">Uncharacterized protein</fullName>
    </submittedName>
</protein>
<feature type="coiled-coil region" evidence="1">
    <location>
        <begin position="67"/>
        <end position="108"/>
    </location>
</feature>
<comment type="caution">
    <text evidence="2">The sequence shown here is derived from an EMBL/GenBank/DDBJ whole genome shotgun (WGS) entry which is preliminary data.</text>
</comment>
<proteinExistence type="predicted"/>
<evidence type="ECO:0000256" key="1">
    <source>
        <dbReference type="SAM" id="Coils"/>
    </source>
</evidence>
<accession>A0A8S9LLU2</accession>
<evidence type="ECO:0000313" key="3">
    <source>
        <dbReference type="Proteomes" id="UP000712281"/>
    </source>
</evidence>
<evidence type="ECO:0000313" key="2">
    <source>
        <dbReference type="EMBL" id="KAF2608990.1"/>
    </source>
</evidence>
<gene>
    <name evidence="2" type="ORF">F2Q68_00044189</name>
</gene>
<dbReference type="Proteomes" id="UP000712281">
    <property type="component" value="Unassembled WGS sequence"/>
</dbReference>